<evidence type="ECO:0000259" key="13">
    <source>
        <dbReference type="Pfam" id="PF22813"/>
    </source>
</evidence>
<dbReference type="InterPro" id="IPR023599">
    <property type="entry name" value="Mem_prot_TcaA"/>
</dbReference>
<evidence type="ECO:0000256" key="12">
    <source>
        <dbReference type="SAM" id="Phobius"/>
    </source>
</evidence>
<evidence type="ECO:0000256" key="6">
    <source>
        <dbReference type="ARBA" id="ARBA00022723"/>
    </source>
</evidence>
<feature type="domain" description="TcaA 4th" evidence="15">
    <location>
        <begin position="253"/>
        <end position="306"/>
    </location>
</feature>
<evidence type="ECO:0000256" key="4">
    <source>
        <dbReference type="ARBA" id="ARBA00022475"/>
    </source>
</evidence>
<evidence type="ECO:0000256" key="9">
    <source>
        <dbReference type="ARBA" id="ARBA00022989"/>
    </source>
</evidence>
<keyword evidence="6" id="KW-0479">Metal-binding</keyword>
<dbReference type="InterPro" id="IPR054528">
    <property type="entry name" value="TcaA_5th"/>
</dbReference>
<sequence length="435" mass="50890">MANKHKEEQTDETKKGKFYKMVILVFIFAIIIIGTVGTCYYLVERNNASGQVSNFKTAIDNNKYSEISKILSNNEDSISKTQAKYFVEYIKKPENYSKFKKEIKHIKRNINDDKSYNTNLGEITDSNKKNIVTVKKNGRKYFVLDNITFKPHLYDAYVQEYDNEGVYSYNIGKDMTTSVDKHKLDSVGKFFVGRYSIDTKKNIKDSLISGKVNGQLIIDTDNRNSKDQIIADDSFRQLWFKVVLSNNELLDNKSVKLHLNDKETEYKANKIYGKYPVSNNLSLYATGKYDGKEFKTKTIKVERNHDKHAQKLKLAFNKNEIAKYKAETDKMKNNVKDFMNGYVKDLNKAYDKHDYSKVDKYIEPNSKLEKQLLKRMKAKEEVQYSNQNIINIDRENDNVKVIMEKQLKGNKIKSEYTLKPKHDKKDFEIIEYKDL</sequence>
<feature type="transmembrane region" description="Helical" evidence="12">
    <location>
        <begin position="21"/>
        <end position="43"/>
    </location>
</feature>
<accession>A0AAQ0LXV4</accession>
<dbReference type="GO" id="GO:0016020">
    <property type="term" value="C:membrane"/>
    <property type="evidence" value="ECO:0007669"/>
    <property type="project" value="InterPro"/>
</dbReference>
<feature type="domain" description="TcaA protein NTF2-like" evidence="14">
    <location>
        <begin position="332"/>
        <end position="432"/>
    </location>
</feature>
<evidence type="ECO:0000256" key="1">
    <source>
        <dbReference type="ARBA" id="ARBA00004162"/>
    </source>
</evidence>
<dbReference type="Pfam" id="PF22820">
    <property type="entry name" value="TcaA_3rd_4th"/>
    <property type="match status" value="1"/>
</dbReference>
<name>A0AAQ0LXV4_STAXY</name>
<comment type="caution">
    <text evidence="16">The sequence shown here is derived from an EMBL/GenBank/DDBJ whole genome shotgun (WGS) entry which is preliminary data.</text>
</comment>
<dbReference type="Pfam" id="PF22813">
    <property type="entry name" value="TcaA_2nd"/>
    <property type="match status" value="1"/>
</dbReference>
<keyword evidence="11" id="KW-0046">Antibiotic resistance</keyword>
<keyword evidence="10 12" id="KW-0472">Membrane</keyword>
<evidence type="ECO:0000256" key="5">
    <source>
        <dbReference type="ARBA" id="ARBA00022692"/>
    </source>
</evidence>
<feature type="domain" description="TcaA second" evidence="13">
    <location>
        <begin position="51"/>
        <end position="150"/>
    </location>
</feature>
<dbReference type="Proteomes" id="UP000285579">
    <property type="component" value="Unassembled WGS sequence"/>
</dbReference>
<evidence type="ECO:0000256" key="3">
    <source>
        <dbReference type="ARBA" id="ARBA00017896"/>
    </source>
</evidence>
<dbReference type="GO" id="GO:0046677">
    <property type="term" value="P:response to antibiotic"/>
    <property type="evidence" value="ECO:0007669"/>
    <property type="project" value="UniProtKB-KW"/>
</dbReference>
<keyword evidence="8" id="KW-0862">Zinc</keyword>
<proteinExistence type="inferred from homology"/>
<comment type="subcellular location">
    <subcellularLocation>
        <location evidence="1">Cell membrane</location>
        <topology evidence="1">Single-pass membrane protein</topology>
    </subcellularLocation>
</comment>
<dbReference type="GO" id="GO:0008270">
    <property type="term" value="F:zinc ion binding"/>
    <property type="evidence" value="ECO:0007669"/>
    <property type="project" value="UniProtKB-KW"/>
</dbReference>
<keyword evidence="4" id="KW-1003">Cell membrane</keyword>
<evidence type="ECO:0000256" key="7">
    <source>
        <dbReference type="ARBA" id="ARBA00022771"/>
    </source>
</evidence>
<reference evidence="16 17" key="1">
    <citation type="journal article" date="2016" name="Front. Microbiol.">
        <title>Comprehensive Phylogenetic Analysis of Bovine Non-aureus Staphylococci Species Based on Whole-Genome Sequencing.</title>
        <authorList>
            <person name="Naushad S."/>
            <person name="Barkema H.W."/>
            <person name="Luby C."/>
            <person name="Condas L.A."/>
            <person name="Nobrega D.B."/>
            <person name="Carson D.A."/>
            <person name="De Buck J."/>
        </authorList>
    </citation>
    <scope>NUCLEOTIDE SEQUENCE [LARGE SCALE GENOMIC DNA]</scope>
    <source>
        <strain evidence="16 17">SNUC 1349</strain>
    </source>
</reference>
<evidence type="ECO:0000313" key="17">
    <source>
        <dbReference type="Proteomes" id="UP000285579"/>
    </source>
</evidence>
<organism evidence="16 17">
    <name type="scientific">Staphylococcus xylosus</name>
    <dbReference type="NCBI Taxonomy" id="1288"/>
    <lineage>
        <taxon>Bacteria</taxon>
        <taxon>Bacillati</taxon>
        <taxon>Bacillota</taxon>
        <taxon>Bacilli</taxon>
        <taxon>Bacillales</taxon>
        <taxon>Staphylococcaceae</taxon>
        <taxon>Staphylococcus</taxon>
    </lineage>
</organism>
<dbReference type="PIRSF" id="PIRSF032522">
    <property type="entry name" value="TcaA"/>
    <property type="match status" value="1"/>
</dbReference>
<evidence type="ECO:0000256" key="11">
    <source>
        <dbReference type="ARBA" id="ARBA00023251"/>
    </source>
</evidence>
<comment type="similarity">
    <text evidence="2">Belongs to the TcaA family.</text>
</comment>
<dbReference type="InterPro" id="IPR054530">
    <property type="entry name" value="TcaA_4th"/>
</dbReference>
<keyword evidence="5 12" id="KW-0812">Transmembrane</keyword>
<dbReference type="AlphaFoldDB" id="A0AAQ0LXV4"/>
<dbReference type="Pfam" id="PF22819">
    <property type="entry name" value="TcaA_5th"/>
    <property type="match status" value="1"/>
</dbReference>
<evidence type="ECO:0000313" key="16">
    <source>
        <dbReference type="EMBL" id="RIM90956.1"/>
    </source>
</evidence>
<dbReference type="RefSeq" id="WP_119555477.1">
    <property type="nucleotide sequence ID" value="NZ_QXUI01000011.1"/>
</dbReference>
<protein>
    <recommendedName>
        <fullName evidence="3">Membrane-associated protein TcaA</fullName>
    </recommendedName>
</protein>
<keyword evidence="7" id="KW-0863">Zinc-finger</keyword>
<evidence type="ECO:0000256" key="2">
    <source>
        <dbReference type="ARBA" id="ARBA00006334"/>
    </source>
</evidence>
<evidence type="ECO:0000259" key="15">
    <source>
        <dbReference type="Pfam" id="PF22820"/>
    </source>
</evidence>
<gene>
    <name evidence="16" type="ORF">BU104_12550</name>
</gene>
<dbReference type="EMBL" id="QXUI01000011">
    <property type="protein sequence ID" value="RIM90956.1"/>
    <property type="molecule type" value="Genomic_DNA"/>
</dbReference>
<evidence type="ECO:0000256" key="10">
    <source>
        <dbReference type="ARBA" id="ARBA00023136"/>
    </source>
</evidence>
<keyword evidence="9 12" id="KW-1133">Transmembrane helix</keyword>
<dbReference type="InterPro" id="IPR054529">
    <property type="entry name" value="TcaA_2nd"/>
</dbReference>
<evidence type="ECO:0000259" key="14">
    <source>
        <dbReference type="Pfam" id="PF22819"/>
    </source>
</evidence>
<evidence type="ECO:0000256" key="8">
    <source>
        <dbReference type="ARBA" id="ARBA00022833"/>
    </source>
</evidence>